<dbReference type="AlphaFoldDB" id="A0A7M5WUI3"/>
<proteinExistence type="predicted"/>
<accession>A0A7M5WUI3</accession>
<dbReference type="PANTHER" id="PTHR24401">
    <property type="entry name" value="SI:CH211-243P7.3-RELATED"/>
    <property type="match status" value="1"/>
</dbReference>
<evidence type="ECO:0000313" key="2">
    <source>
        <dbReference type="Proteomes" id="UP000594262"/>
    </source>
</evidence>
<protein>
    <submittedName>
        <fullName evidence="1">Uncharacterized protein</fullName>
    </submittedName>
</protein>
<evidence type="ECO:0000313" key="1">
    <source>
        <dbReference type="EnsemblMetazoa" id="CLYHEMP013308.1"/>
    </source>
</evidence>
<name>A0A7M5WUI3_9CNID</name>
<dbReference type="PANTHER" id="PTHR24401:SF29">
    <property type="entry name" value="SI:CH211-243P7.3-RELATED"/>
    <property type="match status" value="1"/>
</dbReference>
<keyword evidence="2" id="KW-1185">Reference proteome</keyword>
<sequence>HKKATSLLQQPPQTYDIAPSCPDLPRAQWFLAAYVRDVFTRLPQIKAVMTFGRVIKIDSTNKILSKLAGDAKGTARWVTNVGNELGGILQCVVTTAESNKALKPMADGLMKRFSDGKVEPPKIIYTDRDCCSDSGPSKFQQLFYLWTLIVCLDIWHFMRRFTEGCTSESHPLYGLFLMRLSGCIFEWDEKDYDNLLKAKRAELINEDVQNPTLSAVKKAINSGEMARYCKRRTRGAEKTIEMIENLILSMTGATDSLGVPLFKATIVDVWEEQRRHVKCIQDPDGFQLYTQTGSLEKGGVKLPVYLCARGSTSLESFHHHLRNFIPGTSANAVNFQAYLLDGLARWNTLRRNAIDGTKDEMRCFDSKLVEKFNLLHLEVHGERFNEERPPPKLSDEIFGMEYLFRQNVVDALDKAQAEGTLSAVRVQRFDEGYIDNNIDDGVNLDSGVESDDSS</sequence>
<reference evidence="1" key="1">
    <citation type="submission" date="2021-01" db="UniProtKB">
        <authorList>
            <consortium name="EnsemblMetazoa"/>
        </authorList>
    </citation>
    <scope>IDENTIFICATION</scope>
</reference>
<organism evidence="1 2">
    <name type="scientific">Clytia hemisphaerica</name>
    <dbReference type="NCBI Taxonomy" id="252671"/>
    <lineage>
        <taxon>Eukaryota</taxon>
        <taxon>Metazoa</taxon>
        <taxon>Cnidaria</taxon>
        <taxon>Hydrozoa</taxon>
        <taxon>Hydroidolina</taxon>
        <taxon>Leptothecata</taxon>
        <taxon>Obeliida</taxon>
        <taxon>Clytiidae</taxon>
        <taxon>Clytia</taxon>
    </lineage>
</organism>
<dbReference type="OrthoDB" id="5978980at2759"/>
<dbReference type="EnsemblMetazoa" id="CLYHEMT013308.1">
    <property type="protein sequence ID" value="CLYHEMP013308.1"/>
    <property type="gene ID" value="CLYHEMG013308"/>
</dbReference>
<dbReference type="Proteomes" id="UP000594262">
    <property type="component" value="Unplaced"/>
</dbReference>